<sequence>MLVFKFGTVCTARLSSASRTTRSSGFQSFNLAGLTPSSGVIVDINVLVLEIGSVAIEGFAMWDFCGRMGLKVNRIFGVGSELLIVLGASSEALTRVEVSFMLVGGV</sequence>
<comment type="caution">
    <text evidence="1">The sequence shown here is derived from an EMBL/GenBank/DDBJ whole genome shotgun (WGS) entry which is preliminary data.</text>
</comment>
<dbReference type="AlphaFoldDB" id="A0A420HG55"/>
<dbReference type="Proteomes" id="UP000283383">
    <property type="component" value="Unassembled WGS sequence"/>
</dbReference>
<proteinExistence type="predicted"/>
<dbReference type="EMBL" id="MCBQ01019579">
    <property type="protein sequence ID" value="RKF56383.1"/>
    <property type="molecule type" value="Genomic_DNA"/>
</dbReference>
<organism evidence="1 2">
    <name type="scientific">Golovinomyces cichoracearum</name>
    <dbReference type="NCBI Taxonomy" id="62708"/>
    <lineage>
        <taxon>Eukaryota</taxon>
        <taxon>Fungi</taxon>
        <taxon>Dikarya</taxon>
        <taxon>Ascomycota</taxon>
        <taxon>Pezizomycotina</taxon>
        <taxon>Leotiomycetes</taxon>
        <taxon>Erysiphales</taxon>
        <taxon>Erysiphaceae</taxon>
        <taxon>Golovinomyces</taxon>
    </lineage>
</organism>
<name>A0A420HG55_9PEZI</name>
<evidence type="ECO:0000313" key="1">
    <source>
        <dbReference type="EMBL" id="RKF56383.1"/>
    </source>
</evidence>
<evidence type="ECO:0000313" key="2">
    <source>
        <dbReference type="Proteomes" id="UP000283383"/>
    </source>
</evidence>
<reference evidence="1 2" key="1">
    <citation type="journal article" date="2018" name="BMC Genomics">
        <title>Comparative genome analyses reveal sequence features reflecting distinct modes of host-adaptation between dicot and monocot powdery mildew.</title>
        <authorList>
            <person name="Wu Y."/>
            <person name="Ma X."/>
            <person name="Pan Z."/>
            <person name="Kale S.D."/>
            <person name="Song Y."/>
            <person name="King H."/>
            <person name="Zhang Q."/>
            <person name="Presley C."/>
            <person name="Deng X."/>
            <person name="Wei C.I."/>
            <person name="Xiao S."/>
        </authorList>
    </citation>
    <scope>NUCLEOTIDE SEQUENCE [LARGE SCALE GENOMIC DNA]</scope>
    <source>
        <strain evidence="1">UMSG3</strain>
    </source>
</reference>
<keyword evidence="2" id="KW-1185">Reference proteome</keyword>
<accession>A0A420HG55</accession>
<protein>
    <submittedName>
        <fullName evidence="1">Uncharacterized protein</fullName>
    </submittedName>
</protein>
<gene>
    <name evidence="1" type="ORF">GcM3_195014</name>
</gene>